<protein>
    <submittedName>
        <fullName evidence="8">RNA polymerase sigma-70 factor (ECF subfamily)</fullName>
    </submittedName>
</protein>
<dbReference type="NCBIfam" id="TIGR02937">
    <property type="entry name" value="sigma70-ECF"/>
    <property type="match status" value="1"/>
</dbReference>
<dbReference type="Proteomes" id="UP000584824">
    <property type="component" value="Unassembled WGS sequence"/>
</dbReference>
<name>A0A7W6JZ75_9HYPH</name>
<evidence type="ECO:0000256" key="5">
    <source>
        <dbReference type="ARBA" id="ARBA00023163"/>
    </source>
</evidence>
<dbReference type="RefSeq" id="WP_237358773.1">
    <property type="nucleotide sequence ID" value="NZ_JACIDU010000002.1"/>
</dbReference>
<dbReference type="GO" id="GO:0003677">
    <property type="term" value="F:DNA binding"/>
    <property type="evidence" value="ECO:0007669"/>
    <property type="project" value="UniProtKB-KW"/>
</dbReference>
<accession>A0A7W6JZ75</accession>
<dbReference type="SUPFAM" id="SSF88659">
    <property type="entry name" value="Sigma3 and sigma4 domains of RNA polymerase sigma factors"/>
    <property type="match status" value="1"/>
</dbReference>
<sequence>MKARAKVMNESPEDMTRLLLAVAQARDVAAFEALFRHYGPKVKTYMTRQVRSTQIAEELMQETMMAVWNKAALFDPERGNVSAWIFTIARNLCISSFRKQNRPEFDPNDPAFVPDEVVAADAELQSRQEADRLYTAMNALPDEQKELLKRSFFGEVPHSALAEEYGLPLGTVKSRIRMAVAKLRKSLEDRL</sequence>
<dbReference type="Pfam" id="PF04542">
    <property type="entry name" value="Sigma70_r2"/>
    <property type="match status" value="1"/>
</dbReference>
<dbReference type="PANTHER" id="PTHR43133:SF62">
    <property type="entry name" value="RNA POLYMERASE SIGMA FACTOR SIGZ"/>
    <property type="match status" value="1"/>
</dbReference>
<keyword evidence="2" id="KW-0805">Transcription regulation</keyword>
<gene>
    <name evidence="8" type="ORF">GGQ66_000783</name>
</gene>
<evidence type="ECO:0000259" key="7">
    <source>
        <dbReference type="Pfam" id="PF04545"/>
    </source>
</evidence>
<dbReference type="SUPFAM" id="SSF88946">
    <property type="entry name" value="Sigma2 domain of RNA polymerase sigma factors"/>
    <property type="match status" value="1"/>
</dbReference>
<keyword evidence="3" id="KW-0731">Sigma factor</keyword>
<keyword evidence="4" id="KW-0238">DNA-binding</keyword>
<comment type="similarity">
    <text evidence="1">Belongs to the sigma-70 factor family. ECF subfamily.</text>
</comment>
<evidence type="ECO:0000256" key="4">
    <source>
        <dbReference type="ARBA" id="ARBA00023125"/>
    </source>
</evidence>
<keyword evidence="5" id="KW-0804">Transcription</keyword>
<feature type="domain" description="RNA polymerase sigma-70 region 4" evidence="7">
    <location>
        <begin position="136"/>
        <end position="185"/>
    </location>
</feature>
<dbReference type="Gene3D" id="1.10.1740.10">
    <property type="match status" value="1"/>
</dbReference>
<evidence type="ECO:0000256" key="3">
    <source>
        <dbReference type="ARBA" id="ARBA00023082"/>
    </source>
</evidence>
<feature type="domain" description="RNA polymerase sigma-70 region 2" evidence="6">
    <location>
        <begin position="34"/>
        <end position="102"/>
    </location>
</feature>
<dbReference type="AlphaFoldDB" id="A0A7W6JZ75"/>
<dbReference type="InterPro" id="IPR007627">
    <property type="entry name" value="RNA_pol_sigma70_r2"/>
</dbReference>
<evidence type="ECO:0000259" key="6">
    <source>
        <dbReference type="Pfam" id="PF04542"/>
    </source>
</evidence>
<evidence type="ECO:0000313" key="8">
    <source>
        <dbReference type="EMBL" id="MBB4102255.1"/>
    </source>
</evidence>
<dbReference type="InterPro" id="IPR013325">
    <property type="entry name" value="RNA_pol_sigma_r2"/>
</dbReference>
<dbReference type="InterPro" id="IPR036388">
    <property type="entry name" value="WH-like_DNA-bd_sf"/>
</dbReference>
<dbReference type="CDD" id="cd06171">
    <property type="entry name" value="Sigma70_r4"/>
    <property type="match status" value="1"/>
</dbReference>
<evidence type="ECO:0000313" key="9">
    <source>
        <dbReference type="Proteomes" id="UP000584824"/>
    </source>
</evidence>
<keyword evidence="9" id="KW-1185">Reference proteome</keyword>
<proteinExistence type="inferred from homology"/>
<evidence type="ECO:0000256" key="2">
    <source>
        <dbReference type="ARBA" id="ARBA00023015"/>
    </source>
</evidence>
<dbReference type="InterPro" id="IPR013324">
    <property type="entry name" value="RNA_pol_sigma_r3/r4-like"/>
</dbReference>
<reference evidence="8 9" key="1">
    <citation type="submission" date="2020-08" db="EMBL/GenBank/DDBJ databases">
        <title>Genomic Encyclopedia of Type Strains, Phase IV (KMG-IV): sequencing the most valuable type-strain genomes for metagenomic binning, comparative biology and taxonomic classification.</title>
        <authorList>
            <person name="Goeker M."/>
        </authorList>
    </citation>
    <scope>NUCLEOTIDE SEQUENCE [LARGE SCALE GENOMIC DNA]</scope>
    <source>
        <strain evidence="8 9">DSM 26385</strain>
    </source>
</reference>
<dbReference type="Pfam" id="PF04545">
    <property type="entry name" value="Sigma70_r4"/>
    <property type="match status" value="1"/>
</dbReference>
<organism evidence="8 9">
    <name type="scientific">Allorhizobium borbori</name>
    <dbReference type="NCBI Taxonomy" id="485907"/>
    <lineage>
        <taxon>Bacteria</taxon>
        <taxon>Pseudomonadati</taxon>
        <taxon>Pseudomonadota</taxon>
        <taxon>Alphaproteobacteria</taxon>
        <taxon>Hyphomicrobiales</taxon>
        <taxon>Rhizobiaceae</taxon>
        <taxon>Rhizobium/Agrobacterium group</taxon>
        <taxon>Allorhizobium</taxon>
    </lineage>
</organism>
<dbReference type="InterPro" id="IPR039425">
    <property type="entry name" value="RNA_pol_sigma-70-like"/>
</dbReference>
<dbReference type="InterPro" id="IPR007630">
    <property type="entry name" value="RNA_pol_sigma70_r4"/>
</dbReference>
<comment type="caution">
    <text evidence="8">The sequence shown here is derived from an EMBL/GenBank/DDBJ whole genome shotgun (WGS) entry which is preliminary data.</text>
</comment>
<dbReference type="InterPro" id="IPR014284">
    <property type="entry name" value="RNA_pol_sigma-70_dom"/>
</dbReference>
<dbReference type="GO" id="GO:0006352">
    <property type="term" value="P:DNA-templated transcription initiation"/>
    <property type="evidence" value="ECO:0007669"/>
    <property type="project" value="InterPro"/>
</dbReference>
<dbReference type="EMBL" id="JACIDU010000002">
    <property type="protein sequence ID" value="MBB4102255.1"/>
    <property type="molecule type" value="Genomic_DNA"/>
</dbReference>
<dbReference type="GO" id="GO:0016987">
    <property type="term" value="F:sigma factor activity"/>
    <property type="evidence" value="ECO:0007669"/>
    <property type="project" value="UniProtKB-KW"/>
</dbReference>
<dbReference type="Gene3D" id="1.10.10.10">
    <property type="entry name" value="Winged helix-like DNA-binding domain superfamily/Winged helix DNA-binding domain"/>
    <property type="match status" value="1"/>
</dbReference>
<dbReference type="PANTHER" id="PTHR43133">
    <property type="entry name" value="RNA POLYMERASE ECF-TYPE SIGMA FACTO"/>
    <property type="match status" value="1"/>
</dbReference>
<evidence type="ECO:0000256" key="1">
    <source>
        <dbReference type="ARBA" id="ARBA00010641"/>
    </source>
</evidence>